<feature type="region of interest" description="Disordered" evidence="1">
    <location>
        <begin position="143"/>
        <end position="196"/>
    </location>
</feature>
<evidence type="ECO:0000313" key="3">
    <source>
        <dbReference type="Proteomes" id="UP001176961"/>
    </source>
</evidence>
<dbReference type="EMBL" id="CATQJL010000223">
    <property type="protein sequence ID" value="CAJ0598957.1"/>
    <property type="molecule type" value="Genomic_DNA"/>
</dbReference>
<reference evidence="2" key="1">
    <citation type="submission" date="2023-07" db="EMBL/GenBank/DDBJ databases">
        <authorList>
            <consortium name="CYATHOMIX"/>
        </authorList>
    </citation>
    <scope>NUCLEOTIDE SEQUENCE</scope>
    <source>
        <strain evidence="2">N/A</strain>
    </source>
</reference>
<evidence type="ECO:0000256" key="1">
    <source>
        <dbReference type="SAM" id="MobiDB-lite"/>
    </source>
</evidence>
<proteinExistence type="predicted"/>
<comment type="caution">
    <text evidence="2">The sequence shown here is derived from an EMBL/GenBank/DDBJ whole genome shotgun (WGS) entry which is preliminary data.</text>
</comment>
<protein>
    <submittedName>
        <fullName evidence="2">Uncharacterized protein</fullName>
    </submittedName>
</protein>
<dbReference type="AlphaFoldDB" id="A0AA36M6T7"/>
<sequence>MGTEAALLNLSETSEDKQLPEREEAQQDVLSSWTKELVRSKLPGRDRKTSWTTRGTSANYYMKPARHLKKSKNQVSNKKKRLPKEWKLSSIKLKRMRGECRLSVNRGIRSQPTLKIVNRPRQAQEEIQALQNQIQYLEAHIQAGGKSSTGRRNPRNGKDDTSTPAAKCMMPPKEPSQMSRAPSAGHRIDTIQIPAM</sequence>
<feature type="region of interest" description="Disordered" evidence="1">
    <location>
        <begin position="1"/>
        <end position="30"/>
    </location>
</feature>
<evidence type="ECO:0000313" key="2">
    <source>
        <dbReference type="EMBL" id="CAJ0598957.1"/>
    </source>
</evidence>
<feature type="compositionally biased region" description="Basic and acidic residues" evidence="1">
    <location>
        <begin position="14"/>
        <end position="25"/>
    </location>
</feature>
<dbReference type="Proteomes" id="UP001176961">
    <property type="component" value="Unassembled WGS sequence"/>
</dbReference>
<organism evidence="2 3">
    <name type="scientific">Cylicocyclus nassatus</name>
    <name type="common">Nematode worm</name>
    <dbReference type="NCBI Taxonomy" id="53992"/>
    <lineage>
        <taxon>Eukaryota</taxon>
        <taxon>Metazoa</taxon>
        <taxon>Ecdysozoa</taxon>
        <taxon>Nematoda</taxon>
        <taxon>Chromadorea</taxon>
        <taxon>Rhabditida</taxon>
        <taxon>Rhabditina</taxon>
        <taxon>Rhabditomorpha</taxon>
        <taxon>Strongyloidea</taxon>
        <taxon>Strongylidae</taxon>
        <taxon>Cylicocyclus</taxon>
    </lineage>
</organism>
<keyword evidence="3" id="KW-1185">Reference proteome</keyword>
<gene>
    <name evidence="2" type="ORF">CYNAS_LOCUS10940</name>
</gene>
<name>A0AA36M6T7_CYLNA</name>
<accession>A0AA36M6T7</accession>